<accession>A0AC58RW01</accession>
<dbReference type="Proteomes" id="UP000790787">
    <property type="component" value="Chromosome 8"/>
</dbReference>
<name>A0AC58RW01_TOBAC</name>
<keyword evidence="1" id="KW-1185">Reference proteome</keyword>
<organism evidence="1 2">
    <name type="scientific">Nicotiana tabacum</name>
    <name type="common">Common tobacco</name>
    <dbReference type="NCBI Taxonomy" id="4097"/>
    <lineage>
        <taxon>Eukaryota</taxon>
        <taxon>Viridiplantae</taxon>
        <taxon>Streptophyta</taxon>
        <taxon>Embryophyta</taxon>
        <taxon>Tracheophyta</taxon>
        <taxon>Spermatophyta</taxon>
        <taxon>Magnoliopsida</taxon>
        <taxon>eudicotyledons</taxon>
        <taxon>Gunneridae</taxon>
        <taxon>Pentapetalae</taxon>
        <taxon>asterids</taxon>
        <taxon>lamiids</taxon>
        <taxon>Solanales</taxon>
        <taxon>Solanaceae</taxon>
        <taxon>Nicotianoideae</taxon>
        <taxon>Nicotianeae</taxon>
        <taxon>Nicotiana</taxon>
    </lineage>
</organism>
<reference evidence="1" key="1">
    <citation type="journal article" date="2014" name="Nat. Commun.">
        <title>The tobacco genome sequence and its comparison with those of tomato and potato.</title>
        <authorList>
            <person name="Sierro N."/>
            <person name="Battey J.N."/>
            <person name="Ouadi S."/>
            <person name="Bakaher N."/>
            <person name="Bovet L."/>
            <person name="Willig A."/>
            <person name="Goepfert S."/>
            <person name="Peitsch M.C."/>
            <person name="Ivanov N.V."/>
        </authorList>
    </citation>
    <scope>NUCLEOTIDE SEQUENCE [LARGE SCALE GENOMIC DNA]</scope>
</reference>
<dbReference type="RefSeq" id="XP_075076912.1">
    <property type="nucleotide sequence ID" value="XM_075220811.1"/>
</dbReference>
<evidence type="ECO:0000313" key="1">
    <source>
        <dbReference type="Proteomes" id="UP000790787"/>
    </source>
</evidence>
<proteinExistence type="predicted"/>
<evidence type="ECO:0000313" key="2">
    <source>
        <dbReference type="RefSeq" id="XP_075076912.1"/>
    </source>
</evidence>
<gene>
    <name evidence="2" type="primary">LOC142163515</name>
</gene>
<protein>
    <submittedName>
        <fullName evidence="2">Uncharacterized protein LOC142163515</fullName>
    </submittedName>
</protein>
<reference evidence="2" key="2">
    <citation type="submission" date="2025-08" db="UniProtKB">
        <authorList>
            <consortium name="RefSeq"/>
        </authorList>
    </citation>
    <scope>IDENTIFICATION</scope>
    <source>
        <tissue evidence="2">Leaf</tissue>
    </source>
</reference>
<sequence length="309" mass="36066">MDIRPPHDPTVGKNAVILVPSHRRNSAAAVKKNYQIQSNQSMMNQPINFIIWNVRGANNANFHRNFREIMDTHRPSMVDLLETRMTNHISILEDFNFTEIIEVPAEGQSGGLVILWNHARVIVNNFTRRNQEIYAMIKIKPNHKKWLFSSIYASTDKNNRDTLWQNIKNIYNTYKGAWLMGGDFNDVIMAQEKLGGKSVNQKQANNILENLNYCKLLDLDFKGCKFTWSNHRRKGKGLIMERLDRVYANIDWLDQYLEASIIHLPKTYSDHNPILISLKDKNLAYIEKPFHLESMWCSHPDFINIVNRN</sequence>